<accession>A0AAV7FVE8</accession>
<evidence type="ECO:0000313" key="1">
    <source>
        <dbReference type="EMBL" id="KAH0453614.1"/>
    </source>
</evidence>
<evidence type="ECO:0008006" key="3">
    <source>
        <dbReference type="Google" id="ProtNLM"/>
    </source>
</evidence>
<comment type="caution">
    <text evidence="1">The sequence shown here is derived from an EMBL/GenBank/DDBJ whole genome shotgun (WGS) entry which is preliminary data.</text>
</comment>
<protein>
    <recommendedName>
        <fullName evidence="3">Maturase K</fullName>
    </recommendedName>
</protein>
<keyword evidence="2" id="KW-1185">Reference proteome</keyword>
<dbReference type="AlphaFoldDB" id="A0AAV7FVE8"/>
<dbReference type="EMBL" id="JAGFBR010000016">
    <property type="protein sequence ID" value="KAH0453614.1"/>
    <property type="molecule type" value="Genomic_DNA"/>
</dbReference>
<reference evidence="1 2" key="1">
    <citation type="journal article" date="2021" name="Hortic Res">
        <title>Chromosome-scale assembly of the Dendrobium chrysotoxum genome enhances the understanding of orchid evolution.</title>
        <authorList>
            <person name="Zhang Y."/>
            <person name="Zhang G.Q."/>
            <person name="Zhang D."/>
            <person name="Liu X.D."/>
            <person name="Xu X.Y."/>
            <person name="Sun W.H."/>
            <person name="Yu X."/>
            <person name="Zhu X."/>
            <person name="Wang Z.W."/>
            <person name="Zhao X."/>
            <person name="Zhong W.Y."/>
            <person name="Chen H."/>
            <person name="Yin W.L."/>
            <person name="Huang T."/>
            <person name="Niu S.C."/>
            <person name="Liu Z.J."/>
        </authorList>
    </citation>
    <scope>NUCLEOTIDE SEQUENCE [LARGE SCALE GENOMIC DNA]</scope>
    <source>
        <strain evidence="1">Lindl</strain>
    </source>
</reference>
<proteinExistence type="predicted"/>
<gene>
    <name evidence="1" type="ORF">IEQ34_017938</name>
</gene>
<evidence type="ECO:0000313" key="2">
    <source>
        <dbReference type="Proteomes" id="UP000775213"/>
    </source>
</evidence>
<dbReference type="Proteomes" id="UP000775213">
    <property type="component" value="Unassembled WGS sequence"/>
</dbReference>
<sequence length="136" mass="15739">MSLRFARFVLFGFDSSNVFSDLNGATHRGLFALWISEEEVQSLVQPFKFFLIEKFPLRRSVLNSIHKFLFNLKFLGGFSATVVDQRHVLIMLSNDLDYRVSNCSYLNFILESPPPFILSSNSSWLRFFVWPTTSKG</sequence>
<organism evidence="1 2">
    <name type="scientific">Dendrobium chrysotoxum</name>
    <name type="common">Orchid</name>
    <dbReference type="NCBI Taxonomy" id="161865"/>
    <lineage>
        <taxon>Eukaryota</taxon>
        <taxon>Viridiplantae</taxon>
        <taxon>Streptophyta</taxon>
        <taxon>Embryophyta</taxon>
        <taxon>Tracheophyta</taxon>
        <taxon>Spermatophyta</taxon>
        <taxon>Magnoliopsida</taxon>
        <taxon>Liliopsida</taxon>
        <taxon>Asparagales</taxon>
        <taxon>Orchidaceae</taxon>
        <taxon>Epidendroideae</taxon>
        <taxon>Malaxideae</taxon>
        <taxon>Dendrobiinae</taxon>
        <taxon>Dendrobium</taxon>
    </lineage>
</organism>
<name>A0AAV7FVE8_DENCH</name>